<evidence type="ECO:0000256" key="3">
    <source>
        <dbReference type="ARBA" id="ARBA00022553"/>
    </source>
</evidence>
<dbReference type="Gene3D" id="3.40.50.980">
    <property type="match status" value="2"/>
</dbReference>
<organism evidence="6 7">
    <name type="scientific">Streptomyces kanamyceticus</name>
    <dbReference type="NCBI Taxonomy" id="1967"/>
    <lineage>
        <taxon>Bacteria</taxon>
        <taxon>Bacillati</taxon>
        <taxon>Actinomycetota</taxon>
        <taxon>Actinomycetes</taxon>
        <taxon>Kitasatosporales</taxon>
        <taxon>Streptomycetaceae</taxon>
        <taxon>Streptomyces</taxon>
    </lineage>
</organism>
<dbReference type="GO" id="GO:0008610">
    <property type="term" value="P:lipid biosynthetic process"/>
    <property type="evidence" value="ECO:0007669"/>
    <property type="project" value="UniProtKB-ARBA"/>
</dbReference>
<gene>
    <name evidence="6" type="ORF">CP970_18590</name>
</gene>
<dbReference type="PANTHER" id="PTHR45527:SF1">
    <property type="entry name" value="FATTY ACID SYNTHASE"/>
    <property type="match status" value="1"/>
</dbReference>
<dbReference type="Gene3D" id="3.30.559.30">
    <property type="entry name" value="Nonribosomal peptide synthetase, condensation domain"/>
    <property type="match status" value="1"/>
</dbReference>
<dbReference type="InterPro" id="IPR000873">
    <property type="entry name" value="AMP-dep_synth/lig_dom"/>
</dbReference>
<dbReference type="Gene3D" id="3.30.300.30">
    <property type="match status" value="1"/>
</dbReference>
<evidence type="ECO:0000313" key="7">
    <source>
        <dbReference type="Proteomes" id="UP000325529"/>
    </source>
</evidence>
<evidence type="ECO:0000256" key="2">
    <source>
        <dbReference type="ARBA" id="ARBA00022450"/>
    </source>
</evidence>
<dbReference type="GO" id="GO:0043041">
    <property type="term" value="P:amino acid activation for nonribosomal peptide biosynthetic process"/>
    <property type="evidence" value="ECO:0007669"/>
    <property type="project" value="TreeGrafter"/>
</dbReference>
<evidence type="ECO:0000256" key="1">
    <source>
        <dbReference type="ARBA" id="ARBA00001957"/>
    </source>
</evidence>
<proteinExistence type="predicted"/>
<dbReference type="GO" id="GO:0009366">
    <property type="term" value="C:enterobactin synthetase complex"/>
    <property type="evidence" value="ECO:0007669"/>
    <property type="project" value="TreeGrafter"/>
</dbReference>
<dbReference type="Gene3D" id="3.30.559.10">
    <property type="entry name" value="Chloramphenicol acetyltransferase-like domain"/>
    <property type="match status" value="1"/>
</dbReference>
<dbReference type="RefSeq" id="WP_150493559.1">
    <property type="nucleotide sequence ID" value="NZ_CP023699.1"/>
</dbReference>
<dbReference type="SUPFAM" id="SSF56801">
    <property type="entry name" value="Acetyl-CoA synthetase-like"/>
    <property type="match status" value="1"/>
</dbReference>
<dbReference type="InterPro" id="IPR010071">
    <property type="entry name" value="AA_adenyl_dom"/>
</dbReference>
<dbReference type="SMART" id="SM00823">
    <property type="entry name" value="PKS_PP"/>
    <property type="match status" value="1"/>
</dbReference>
<dbReference type="InterPro" id="IPR045851">
    <property type="entry name" value="AMP-bd_C_sf"/>
</dbReference>
<name>A0A5J6GHN8_STRKN</name>
<dbReference type="Proteomes" id="UP000325529">
    <property type="component" value="Chromosome"/>
</dbReference>
<dbReference type="InterPro" id="IPR009081">
    <property type="entry name" value="PP-bd_ACP"/>
</dbReference>
<accession>A0A5J6GHN8</accession>
<dbReference type="SUPFAM" id="SSF47336">
    <property type="entry name" value="ACP-like"/>
    <property type="match status" value="1"/>
</dbReference>
<dbReference type="NCBIfam" id="TIGR01733">
    <property type="entry name" value="AA-adenyl-dom"/>
    <property type="match status" value="1"/>
</dbReference>
<comment type="cofactor">
    <cofactor evidence="1">
        <name>pantetheine 4'-phosphate</name>
        <dbReference type="ChEBI" id="CHEBI:47942"/>
    </cofactor>
</comment>
<dbReference type="PANTHER" id="PTHR45527">
    <property type="entry name" value="NONRIBOSOMAL PEPTIDE SYNTHETASE"/>
    <property type="match status" value="1"/>
</dbReference>
<dbReference type="CDD" id="cd05930">
    <property type="entry name" value="A_NRPS"/>
    <property type="match status" value="1"/>
</dbReference>
<dbReference type="InterPro" id="IPR001031">
    <property type="entry name" value="Thioesterase"/>
</dbReference>
<dbReference type="KEGG" id="ska:CP970_18590"/>
<keyword evidence="7" id="KW-1185">Reference proteome</keyword>
<dbReference type="GO" id="GO:0009239">
    <property type="term" value="P:enterobactin biosynthetic process"/>
    <property type="evidence" value="ECO:0007669"/>
    <property type="project" value="TreeGrafter"/>
</dbReference>
<keyword evidence="2" id="KW-0596">Phosphopantetheine</keyword>
<feature type="region of interest" description="Disordered" evidence="4">
    <location>
        <begin position="762"/>
        <end position="786"/>
    </location>
</feature>
<dbReference type="FunFam" id="3.40.50.980:FF:000001">
    <property type="entry name" value="Non-ribosomal peptide synthetase"/>
    <property type="match status" value="1"/>
</dbReference>
<dbReference type="InterPro" id="IPR029058">
    <property type="entry name" value="AB_hydrolase_fold"/>
</dbReference>
<dbReference type="InterPro" id="IPR036736">
    <property type="entry name" value="ACP-like_sf"/>
</dbReference>
<dbReference type="Pfam" id="PF13193">
    <property type="entry name" value="AMP-binding_C"/>
    <property type="match status" value="1"/>
</dbReference>
<dbReference type="Pfam" id="PF00975">
    <property type="entry name" value="Thioesterase"/>
    <property type="match status" value="1"/>
</dbReference>
<dbReference type="InterPro" id="IPR025110">
    <property type="entry name" value="AMP-bd_C"/>
</dbReference>
<evidence type="ECO:0000259" key="5">
    <source>
        <dbReference type="PROSITE" id="PS50075"/>
    </source>
</evidence>
<dbReference type="FunFam" id="3.30.300.30:FF:000010">
    <property type="entry name" value="Enterobactin synthetase component F"/>
    <property type="match status" value="1"/>
</dbReference>
<sequence length="1299" mass="139513">MNHEVRNLPLLPAQESVLFAETAHGRPGTHNLALALRLTGPLDRTALDTALRQLTVRHEALRVAITTAADGVTQTISADVTVTVEEADLTATGPDTLDAVLALHFTHAQDRPFHLDLAPLLRVTLFRLGDDRHVLLLVVHHSVADGHSMDVLAREFTTLYEAAAEGRPDPLGPPALSYADHVTAALSGGSERRRARALDHWRTTLDGAPATLDLPMTELGGTTRRQAATHRHDLPRPAVARLRALADDQRTSLFSVLAAGAFALLGRYTGERDIVLGVPLSTRLAPGSEGLVALTVNTMPLRAGFADDQDFLTLLHTVQGRTFQALRHQGVAFHELVHTLNPPRSAGRQPVFQLGLNHMRTEPAAAPGTALLVEPLPVANATAAFELMLTFVESADDVRVYVEYDTGRFGQDTVEALARHLANLLTAVSEDPRALLADIELMDEAEHRQVLHHWNDTAAPLTDDTIPSLFARQAALRGDSTAVVCGAESLNYRELDRRSARLARLLAERGAGPGTFVGLSLHRSTDTVVALLAVLRTGAAYVPLDPAYPAQRLAHMLADAAPALVLTESAAAAGLPTGTGTPPQLLLDDPAVAAVLDAVGDDVSFACPATADQTAYVIYTSGSTGRPKGVPVTHRNVANLAAWAADAFGDGLARVLAATSLNFDVSVFEILGPLLNGGSIEIVRDLLEIGERGGWHGTLISGVPSVLARLIADGAPDLRADHLVLAGEALTAPVAARLRAAVPGARLVNAYGPTETTVYASASATGGKGDDDRAEEDTPPIGGPLRNTRLYVLDDRMRPVPVGVPGELYIAGAGVTQGYLHRPDLTESRFVPDPFAAEGSGSVRMYRSGDIVLRRPDGQLRYVGRSDDQVKLRGFRVEPSEIEAVIAEQHDVAQAVVVPHEDRHGEHRLVAYVTAAPGTTPDPARLRTAAARLLPAYMVPAAVVLLDELPLSPAGKLDRARLPDPGFSTCEGRPPHTPDEIAVAALFADALGLDRVSATDSFFDLGGHSLLGIRLVGRLSTELRAQLTVRDLFETPSVEGIAGRLRPDDTAPDDTTPAAAKADDFAVLLPLRTRGDRPPLFCFHPGFGLSWSYAALTRSLHPDQPVYAFQARGIGRDEELPSTYDELLDDYVRQLRAIQPEGPYRLLGWSFGGLVAHSLAARLQAEGHDVELLAMLDTVLVGTDEDLAPDETRRLIEAETADVRQVVPDTERLLCVVENLIRLRTQFRPEPYRGDLLYFTAANEPGRLESVSEPWEPHVEGRLVEHRVDCAHLDMMKARPAREIGDLLGKALDAITPHG</sequence>
<dbReference type="Pfam" id="PF00501">
    <property type="entry name" value="AMP-binding"/>
    <property type="match status" value="1"/>
</dbReference>
<dbReference type="GO" id="GO:0005829">
    <property type="term" value="C:cytosol"/>
    <property type="evidence" value="ECO:0007669"/>
    <property type="project" value="TreeGrafter"/>
</dbReference>
<dbReference type="Pfam" id="PF00668">
    <property type="entry name" value="Condensation"/>
    <property type="match status" value="1"/>
</dbReference>
<dbReference type="SMART" id="SM00824">
    <property type="entry name" value="PKS_TE"/>
    <property type="match status" value="1"/>
</dbReference>
<dbReference type="EMBL" id="CP023699">
    <property type="protein sequence ID" value="QEU92646.1"/>
    <property type="molecule type" value="Genomic_DNA"/>
</dbReference>
<dbReference type="InterPro" id="IPR006162">
    <property type="entry name" value="Ppantetheine_attach_site"/>
</dbReference>
<dbReference type="SUPFAM" id="SSF53474">
    <property type="entry name" value="alpha/beta-Hydrolases"/>
    <property type="match status" value="1"/>
</dbReference>
<evidence type="ECO:0000256" key="4">
    <source>
        <dbReference type="SAM" id="MobiDB-lite"/>
    </source>
</evidence>
<keyword evidence="3" id="KW-0597">Phosphoprotein</keyword>
<dbReference type="SUPFAM" id="SSF52777">
    <property type="entry name" value="CoA-dependent acyltransferases"/>
    <property type="match status" value="2"/>
</dbReference>
<protein>
    <submittedName>
        <fullName evidence="6">Amino acid adenylation domain-containing protein</fullName>
    </submittedName>
</protein>
<dbReference type="InterPro" id="IPR020802">
    <property type="entry name" value="TesA-like"/>
</dbReference>
<feature type="domain" description="Carrier" evidence="5">
    <location>
        <begin position="974"/>
        <end position="1049"/>
    </location>
</feature>
<dbReference type="FunFam" id="2.30.38.10:FF:000001">
    <property type="entry name" value="Non-ribosomal peptide synthetase PvdI"/>
    <property type="match status" value="1"/>
</dbReference>
<dbReference type="InterPro" id="IPR023213">
    <property type="entry name" value="CAT-like_dom_sf"/>
</dbReference>
<dbReference type="InterPro" id="IPR020806">
    <property type="entry name" value="PKS_PP-bd"/>
</dbReference>
<reference evidence="6 7" key="1">
    <citation type="submission" date="2017-09" db="EMBL/GenBank/DDBJ databases">
        <authorList>
            <person name="Lee N."/>
            <person name="Cho B.-K."/>
        </authorList>
    </citation>
    <scope>NUCLEOTIDE SEQUENCE [LARGE SCALE GENOMIC DNA]</scope>
    <source>
        <strain evidence="6 7">ATCC 12853</strain>
    </source>
</reference>
<evidence type="ECO:0000313" key="6">
    <source>
        <dbReference type="EMBL" id="QEU92646.1"/>
    </source>
</evidence>
<dbReference type="CDD" id="cd19531">
    <property type="entry name" value="LCL_NRPS-like"/>
    <property type="match status" value="1"/>
</dbReference>
<dbReference type="PROSITE" id="PS00012">
    <property type="entry name" value="PHOSPHOPANTETHEINE"/>
    <property type="match status" value="1"/>
</dbReference>
<dbReference type="Gene3D" id="2.30.38.10">
    <property type="entry name" value="Luciferase, Domain 3"/>
    <property type="match status" value="1"/>
</dbReference>
<dbReference type="Gene3D" id="3.40.50.1820">
    <property type="entry name" value="alpha/beta hydrolase"/>
    <property type="match status" value="1"/>
</dbReference>
<dbReference type="GO" id="GO:0031177">
    <property type="term" value="F:phosphopantetheine binding"/>
    <property type="evidence" value="ECO:0007669"/>
    <property type="project" value="InterPro"/>
</dbReference>
<dbReference type="PROSITE" id="PS00455">
    <property type="entry name" value="AMP_BINDING"/>
    <property type="match status" value="1"/>
</dbReference>
<dbReference type="PROSITE" id="PS50075">
    <property type="entry name" value="CARRIER"/>
    <property type="match status" value="1"/>
</dbReference>
<dbReference type="InterPro" id="IPR020845">
    <property type="entry name" value="AMP-binding_CS"/>
</dbReference>
<dbReference type="GO" id="GO:0047527">
    <property type="term" value="F:2,3-dihydroxybenzoate-serine ligase activity"/>
    <property type="evidence" value="ECO:0007669"/>
    <property type="project" value="TreeGrafter"/>
</dbReference>
<dbReference type="InterPro" id="IPR001242">
    <property type="entry name" value="Condensation_dom"/>
</dbReference>
<dbReference type="Pfam" id="PF00550">
    <property type="entry name" value="PP-binding"/>
    <property type="match status" value="1"/>
</dbReference>